<dbReference type="Pfam" id="PF05739">
    <property type="entry name" value="SNARE"/>
    <property type="match status" value="1"/>
</dbReference>
<evidence type="ECO:0000256" key="4">
    <source>
        <dbReference type="ARBA" id="ARBA00022692"/>
    </source>
</evidence>
<feature type="domain" description="T-SNARE coiled-coil homology" evidence="11">
    <location>
        <begin position="83"/>
        <end position="145"/>
    </location>
</feature>
<reference evidence="12 13" key="1">
    <citation type="journal article" date="2024" name="Nat. Commun.">
        <title>Phylogenomics reveals the evolutionary origins of lichenization in chlorophyte algae.</title>
        <authorList>
            <person name="Puginier C."/>
            <person name="Libourel C."/>
            <person name="Otte J."/>
            <person name="Skaloud P."/>
            <person name="Haon M."/>
            <person name="Grisel S."/>
            <person name="Petersen M."/>
            <person name="Berrin J.G."/>
            <person name="Delaux P.M."/>
            <person name="Dal Grande F."/>
            <person name="Keller J."/>
        </authorList>
    </citation>
    <scope>NUCLEOTIDE SEQUENCE [LARGE SCALE GENOMIC DNA]</scope>
    <source>
        <strain evidence="12 13">SAG 2043</strain>
    </source>
</reference>
<comment type="subcellular location">
    <subcellularLocation>
        <location evidence="1">Membrane</location>
        <topology evidence="1">Single-pass type IV membrane protein</topology>
    </subcellularLocation>
</comment>
<dbReference type="GO" id="GO:0005484">
    <property type="term" value="F:SNAP receptor activity"/>
    <property type="evidence" value="ECO:0007669"/>
    <property type="project" value="TreeGrafter"/>
</dbReference>
<dbReference type="PROSITE" id="PS50192">
    <property type="entry name" value="T_SNARE"/>
    <property type="match status" value="1"/>
</dbReference>
<evidence type="ECO:0000256" key="9">
    <source>
        <dbReference type="SAM" id="MobiDB-lite"/>
    </source>
</evidence>
<keyword evidence="6 10" id="KW-1133">Transmembrane helix</keyword>
<evidence type="ECO:0000256" key="1">
    <source>
        <dbReference type="ARBA" id="ARBA00004211"/>
    </source>
</evidence>
<keyword evidence="13" id="KW-1185">Reference proteome</keyword>
<dbReference type="GO" id="GO:0000139">
    <property type="term" value="C:Golgi membrane"/>
    <property type="evidence" value="ECO:0007669"/>
    <property type="project" value="TreeGrafter"/>
</dbReference>
<evidence type="ECO:0000256" key="10">
    <source>
        <dbReference type="SAM" id="Phobius"/>
    </source>
</evidence>
<dbReference type="EMBL" id="JALJOR010000010">
    <property type="protein sequence ID" value="KAK9810542.1"/>
    <property type="molecule type" value="Genomic_DNA"/>
</dbReference>
<dbReference type="GO" id="GO:0000149">
    <property type="term" value="F:SNARE binding"/>
    <property type="evidence" value="ECO:0007669"/>
    <property type="project" value="TreeGrafter"/>
</dbReference>
<keyword evidence="7" id="KW-0175">Coiled coil</keyword>
<dbReference type="PANTHER" id="PTHR19957:SF3">
    <property type="entry name" value="SYNTAXIN-5"/>
    <property type="match status" value="1"/>
</dbReference>
<accession>A0AAW1PNX3</accession>
<feature type="compositionally biased region" description="Basic and acidic residues" evidence="9">
    <location>
        <begin position="1"/>
        <end position="14"/>
    </location>
</feature>
<feature type="region of interest" description="Disordered" evidence="9">
    <location>
        <begin position="1"/>
        <end position="74"/>
    </location>
</feature>
<evidence type="ECO:0000256" key="8">
    <source>
        <dbReference type="ARBA" id="ARBA00023136"/>
    </source>
</evidence>
<dbReference type="CDD" id="cd15844">
    <property type="entry name" value="SNARE_syntaxin5"/>
    <property type="match status" value="1"/>
</dbReference>
<proteinExistence type="inferred from homology"/>
<organism evidence="12 13">
    <name type="scientific">[Myrmecia] bisecta</name>
    <dbReference type="NCBI Taxonomy" id="41462"/>
    <lineage>
        <taxon>Eukaryota</taxon>
        <taxon>Viridiplantae</taxon>
        <taxon>Chlorophyta</taxon>
        <taxon>core chlorophytes</taxon>
        <taxon>Trebouxiophyceae</taxon>
        <taxon>Trebouxiales</taxon>
        <taxon>Trebouxiaceae</taxon>
        <taxon>Myrmecia</taxon>
    </lineage>
</organism>
<evidence type="ECO:0000256" key="6">
    <source>
        <dbReference type="ARBA" id="ARBA00022989"/>
    </source>
</evidence>
<sequence length="175" mass="19009">MRTESLKVHQERRSLFTTTPSSSSGAAGQAASGLGRNSSVPLFPTSGVKGNLQGDSARSGLPSEQQPLLQPAQQQQQLLAPQDGYLTSRAEALQNVESTIVELGGIFQQLAQMVQEQGEMAARIDENVDDTLANVDSAQAQLLRYLNSISSNRWLLLKIFFVLMVFLVIFVVFVA</sequence>
<dbReference type="GO" id="GO:0031201">
    <property type="term" value="C:SNARE complex"/>
    <property type="evidence" value="ECO:0007669"/>
    <property type="project" value="TreeGrafter"/>
</dbReference>
<dbReference type="GO" id="GO:0006888">
    <property type="term" value="P:endoplasmic reticulum to Golgi vesicle-mediated transport"/>
    <property type="evidence" value="ECO:0007669"/>
    <property type="project" value="TreeGrafter"/>
</dbReference>
<dbReference type="GO" id="GO:0006906">
    <property type="term" value="P:vesicle fusion"/>
    <property type="evidence" value="ECO:0007669"/>
    <property type="project" value="TreeGrafter"/>
</dbReference>
<dbReference type="Gene3D" id="1.20.58.70">
    <property type="match status" value="1"/>
</dbReference>
<evidence type="ECO:0000259" key="11">
    <source>
        <dbReference type="PROSITE" id="PS50192"/>
    </source>
</evidence>
<evidence type="ECO:0000313" key="13">
    <source>
        <dbReference type="Proteomes" id="UP001489004"/>
    </source>
</evidence>
<comment type="similarity">
    <text evidence="2">Belongs to the syntaxin family.</text>
</comment>
<feature type="transmembrane region" description="Helical" evidence="10">
    <location>
        <begin position="154"/>
        <end position="174"/>
    </location>
</feature>
<dbReference type="GO" id="GO:0006886">
    <property type="term" value="P:intracellular protein transport"/>
    <property type="evidence" value="ECO:0007669"/>
    <property type="project" value="TreeGrafter"/>
</dbReference>
<keyword evidence="5" id="KW-0653">Protein transport</keyword>
<gene>
    <name evidence="12" type="ORF">WJX72_012432</name>
</gene>
<keyword evidence="4 10" id="KW-0812">Transmembrane</keyword>
<dbReference type="PANTHER" id="PTHR19957">
    <property type="entry name" value="SYNTAXIN"/>
    <property type="match status" value="1"/>
</dbReference>
<feature type="compositionally biased region" description="Low complexity" evidence="9">
    <location>
        <begin position="21"/>
        <end position="35"/>
    </location>
</feature>
<dbReference type="GO" id="GO:0048278">
    <property type="term" value="P:vesicle docking"/>
    <property type="evidence" value="ECO:0007669"/>
    <property type="project" value="TreeGrafter"/>
</dbReference>
<keyword evidence="8 10" id="KW-0472">Membrane</keyword>
<dbReference type="SMART" id="SM00397">
    <property type="entry name" value="t_SNARE"/>
    <property type="match status" value="1"/>
</dbReference>
<dbReference type="SUPFAM" id="SSF47661">
    <property type="entry name" value="t-snare proteins"/>
    <property type="match status" value="1"/>
</dbReference>
<evidence type="ECO:0000256" key="5">
    <source>
        <dbReference type="ARBA" id="ARBA00022927"/>
    </source>
</evidence>
<dbReference type="Proteomes" id="UP001489004">
    <property type="component" value="Unassembled WGS sequence"/>
</dbReference>
<dbReference type="InterPro" id="IPR010989">
    <property type="entry name" value="SNARE"/>
</dbReference>
<dbReference type="AlphaFoldDB" id="A0AAW1PNX3"/>
<feature type="compositionally biased region" description="Low complexity" evidence="9">
    <location>
        <begin position="65"/>
        <end position="74"/>
    </location>
</feature>
<evidence type="ECO:0000256" key="3">
    <source>
        <dbReference type="ARBA" id="ARBA00022448"/>
    </source>
</evidence>
<evidence type="ECO:0000313" key="12">
    <source>
        <dbReference type="EMBL" id="KAK9810542.1"/>
    </source>
</evidence>
<dbReference type="InterPro" id="IPR000727">
    <property type="entry name" value="T_SNARE_dom"/>
</dbReference>
<comment type="caution">
    <text evidence="12">The sequence shown here is derived from an EMBL/GenBank/DDBJ whole genome shotgun (WGS) entry which is preliminary data.</text>
</comment>
<dbReference type="InterPro" id="IPR045242">
    <property type="entry name" value="Syntaxin"/>
</dbReference>
<evidence type="ECO:0000256" key="2">
    <source>
        <dbReference type="ARBA" id="ARBA00009063"/>
    </source>
</evidence>
<name>A0AAW1PNX3_9CHLO</name>
<protein>
    <recommendedName>
        <fullName evidence="11">t-SNARE coiled-coil homology domain-containing protein</fullName>
    </recommendedName>
</protein>
<keyword evidence="3" id="KW-0813">Transport</keyword>
<evidence type="ECO:0000256" key="7">
    <source>
        <dbReference type="ARBA" id="ARBA00023054"/>
    </source>
</evidence>